<evidence type="ECO:0000313" key="6">
    <source>
        <dbReference type="EMBL" id="CAA6806465.1"/>
    </source>
</evidence>
<dbReference type="PIRSF" id="PIRSF006806">
    <property type="entry name" value="FTHF_cligase"/>
    <property type="match status" value="1"/>
</dbReference>
<dbReference type="Gene3D" id="3.40.50.10420">
    <property type="entry name" value="NagB/RpiA/CoA transferase-like"/>
    <property type="match status" value="1"/>
</dbReference>
<dbReference type="GO" id="GO:0035999">
    <property type="term" value="P:tetrahydrofolate interconversion"/>
    <property type="evidence" value="ECO:0007669"/>
    <property type="project" value="TreeGrafter"/>
</dbReference>
<dbReference type="InterPro" id="IPR037171">
    <property type="entry name" value="NagB/RpiA_transferase-like"/>
</dbReference>
<accession>A0A6S6SU04</accession>
<keyword evidence="2 4" id="KW-0547">Nucleotide-binding</keyword>
<dbReference type="GO" id="GO:0005524">
    <property type="term" value="F:ATP binding"/>
    <property type="evidence" value="ECO:0007669"/>
    <property type="project" value="UniProtKB-KW"/>
</dbReference>
<keyword evidence="5" id="KW-0479">Metal-binding</keyword>
<keyword evidence="3 4" id="KW-0067">ATP-binding</keyword>
<feature type="binding site" evidence="4">
    <location>
        <begin position="135"/>
        <end position="143"/>
    </location>
    <ligand>
        <name>ATP</name>
        <dbReference type="ChEBI" id="CHEBI:30616"/>
    </ligand>
</feature>
<dbReference type="PANTHER" id="PTHR23407:SF1">
    <property type="entry name" value="5-FORMYLTETRAHYDROFOLATE CYCLO-LIGASE"/>
    <property type="match status" value="1"/>
</dbReference>
<evidence type="ECO:0000256" key="2">
    <source>
        <dbReference type="ARBA" id="ARBA00022741"/>
    </source>
</evidence>
<dbReference type="AlphaFoldDB" id="A0A6S6SU04"/>
<gene>
    <name evidence="6" type="ORF">HELGO_WM32329</name>
</gene>
<dbReference type="Pfam" id="PF01812">
    <property type="entry name" value="5-FTHF_cyc-lig"/>
    <property type="match status" value="1"/>
</dbReference>
<dbReference type="GO" id="GO:0030272">
    <property type="term" value="F:5-formyltetrahydrofolate cyclo-ligase activity"/>
    <property type="evidence" value="ECO:0007669"/>
    <property type="project" value="UniProtKB-EC"/>
</dbReference>
<evidence type="ECO:0000256" key="5">
    <source>
        <dbReference type="RuleBase" id="RU361279"/>
    </source>
</evidence>
<dbReference type="EC" id="6.3.3.2" evidence="5"/>
<organism evidence="6">
    <name type="scientific">uncultured Thiotrichaceae bacterium</name>
    <dbReference type="NCBI Taxonomy" id="298394"/>
    <lineage>
        <taxon>Bacteria</taxon>
        <taxon>Pseudomonadati</taxon>
        <taxon>Pseudomonadota</taxon>
        <taxon>Gammaproteobacteria</taxon>
        <taxon>Thiotrichales</taxon>
        <taxon>Thiotrichaceae</taxon>
        <taxon>environmental samples</taxon>
    </lineage>
</organism>
<comment type="catalytic activity">
    <reaction evidence="5">
        <text>(6S)-5-formyl-5,6,7,8-tetrahydrofolate + ATP = (6R)-5,10-methenyltetrahydrofolate + ADP + phosphate</text>
        <dbReference type="Rhea" id="RHEA:10488"/>
        <dbReference type="ChEBI" id="CHEBI:30616"/>
        <dbReference type="ChEBI" id="CHEBI:43474"/>
        <dbReference type="ChEBI" id="CHEBI:57455"/>
        <dbReference type="ChEBI" id="CHEBI:57457"/>
        <dbReference type="ChEBI" id="CHEBI:456216"/>
        <dbReference type="EC" id="6.3.3.2"/>
    </reaction>
</comment>
<evidence type="ECO:0000256" key="4">
    <source>
        <dbReference type="PIRSR" id="PIRSR006806-1"/>
    </source>
</evidence>
<keyword evidence="6" id="KW-0436">Ligase</keyword>
<comment type="cofactor">
    <cofactor evidence="5">
        <name>Mg(2+)</name>
        <dbReference type="ChEBI" id="CHEBI:18420"/>
    </cofactor>
</comment>
<dbReference type="GO" id="GO:0046872">
    <property type="term" value="F:metal ion binding"/>
    <property type="evidence" value="ECO:0007669"/>
    <property type="project" value="UniProtKB-KW"/>
</dbReference>
<dbReference type="GO" id="GO:0009396">
    <property type="term" value="P:folic acid-containing compound biosynthetic process"/>
    <property type="evidence" value="ECO:0007669"/>
    <property type="project" value="TreeGrafter"/>
</dbReference>
<comment type="similarity">
    <text evidence="1 5">Belongs to the 5-formyltetrahydrofolate cyclo-ligase family.</text>
</comment>
<feature type="binding site" evidence="4">
    <location>
        <position position="51"/>
    </location>
    <ligand>
        <name>substrate</name>
    </ligand>
</feature>
<name>A0A6S6SU04_9GAMM</name>
<protein>
    <recommendedName>
        <fullName evidence="5">5-formyltetrahydrofolate cyclo-ligase</fullName>
        <ecNumber evidence="5">6.3.3.2</ecNumber>
    </recommendedName>
</protein>
<proteinExistence type="inferred from homology"/>
<feature type="binding site" evidence="4">
    <location>
        <position position="56"/>
    </location>
    <ligand>
        <name>substrate</name>
    </ligand>
</feature>
<dbReference type="PANTHER" id="PTHR23407">
    <property type="entry name" value="ATPASE INHIBITOR/5-FORMYLTETRAHYDROFOLATE CYCLO-LIGASE"/>
    <property type="match status" value="1"/>
</dbReference>
<evidence type="ECO:0000256" key="1">
    <source>
        <dbReference type="ARBA" id="ARBA00010638"/>
    </source>
</evidence>
<dbReference type="NCBIfam" id="TIGR02727">
    <property type="entry name" value="MTHFS_bact"/>
    <property type="match status" value="1"/>
</dbReference>
<dbReference type="InterPro" id="IPR024185">
    <property type="entry name" value="FTHF_cligase-like_sf"/>
</dbReference>
<reference evidence="6" key="1">
    <citation type="submission" date="2020-01" db="EMBL/GenBank/DDBJ databases">
        <authorList>
            <person name="Meier V. D."/>
            <person name="Meier V D."/>
        </authorList>
    </citation>
    <scope>NUCLEOTIDE SEQUENCE</scope>
    <source>
        <strain evidence="6">HLG_WM_MAG_08</strain>
    </source>
</reference>
<evidence type="ECO:0000256" key="3">
    <source>
        <dbReference type="ARBA" id="ARBA00022840"/>
    </source>
</evidence>
<dbReference type="SUPFAM" id="SSF100950">
    <property type="entry name" value="NagB/RpiA/CoA transferase-like"/>
    <property type="match status" value="1"/>
</dbReference>
<dbReference type="EMBL" id="CACVAV010000104">
    <property type="protein sequence ID" value="CAA6806465.1"/>
    <property type="molecule type" value="Genomic_DNA"/>
</dbReference>
<dbReference type="InterPro" id="IPR002698">
    <property type="entry name" value="FTHF_cligase"/>
</dbReference>
<sequence>MNTPLQILRKQLRQQRLALSKSQQQHMSSLAIQRLQRSALFRSARNIAIYLPVRGEIDPSQLPDFGRAGQQFYLPVLSLYKQHGLVFVRWNKRTRFRLNQYQIPEPIIRYSQLKSARKLDLVVMPLLAFDRTGSRLGMGGGYYDRSFAFKMRTGQTRKPTLLGIAYQFQQVESLLGQPWDVPLDAIVTETQLIKFVPSG</sequence>
<keyword evidence="5" id="KW-0460">Magnesium</keyword>